<evidence type="ECO:0000313" key="5">
    <source>
        <dbReference type="Proteomes" id="UP000799439"/>
    </source>
</evidence>
<dbReference type="GO" id="GO:0006457">
    <property type="term" value="P:protein folding"/>
    <property type="evidence" value="ECO:0007669"/>
    <property type="project" value="InterPro"/>
</dbReference>
<comment type="caution">
    <text evidence="4">The sequence shown here is derived from an EMBL/GenBank/DDBJ whole genome shotgun (WGS) entry which is preliminary data.</text>
</comment>
<dbReference type="InterPro" id="IPR051339">
    <property type="entry name" value="DnaJ_subfamily_B"/>
</dbReference>
<dbReference type="GO" id="GO:0006413">
    <property type="term" value="P:translational initiation"/>
    <property type="evidence" value="ECO:0007669"/>
    <property type="project" value="TreeGrafter"/>
</dbReference>
<sequence length="216" mass="24071">MGGFGDDDDDFSNFGRRPGTSRSFSGMNGTPRRREQPPEITVVEKPLAVTLEEVFNGSNKKLALSRKKFDDRTGKQTLEKVILDVPIKKGLKVGSKIKYSKIGDQIEGGQQDMHFILEHKPHPVFKRDGDDLLLKVDIDIKEALTGWSRTIQTIDQKQLSVRAGGPTGPEYTQIFPGQGMPKSKTPDQRGDLIIGVNIKFPKSLTPDQKTKLKEIL</sequence>
<feature type="compositionally biased region" description="Acidic residues" evidence="2">
    <location>
        <begin position="1"/>
        <end position="11"/>
    </location>
</feature>
<keyword evidence="1" id="KW-0143">Chaperone</keyword>
<keyword evidence="5" id="KW-1185">Reference proteome</keyword>
<reference evidence="4" key="1">
    <citation type="journal article" date="2020" name="Stud. Mycol.">
        <title>101 Dothideomycetes genomes: a test case for predicting lifestyles and emergence of pathogens.</title>
        <authorList>
            <person name="Haridas S."/>
            <person name="Albert R."/>
            <person name="Binder M."/>
            <person name="Bloem J."/>
            <person name="Labutti K."/>
            <person name="Salamov A."/>
            <person name="Andreopoulos B."/>
            <person name="Baker S."/>
            <person name="Barry K."/>
            <person name="Bills G."/>
            <person name="Bluhm B."/>
            <person name="Cannon C."/>
            <person name="Castanera R."/>
            <person name="Culley D."/>
            <person name="Daum C."/>
            <person name="Ezra D."/>
            <person name="Gonzalez J."/>
            <person name="Henrissat B."/>
            <person name="Kuo A."/>
            <person name="Liang C."/>
            <person name="Lipzen A."/>
            <person name="Lutzoni F."/>
            <person name="Magnuson J."/>
            <person name="Mondo S."/>
            <person name="Nolan M."/>
            <person name="Ohm R."/>
            <person name="Pangilinan J."/>
            <person name="Park H.-J."/>
            <person name="Ramirez L."/>
            <person name="Alfaro M."/>
            <person name="Sun H."/>
            <person name="Tritt A."/>
            <person name="Yoshinaga Y."/>
            <person name="Zwiers L.-H."/>
            <person name="Turgeon B."/>
            <person name="Goodwin S."/>
            <person name="Spatafora J."/>
            <person name="Crous P."/>
            <person name="Grigoriev I."/>
        </authorList>
    </citation>
    <scope>NUCLEOTIDE SEQUENCE</scope>
    <source>
        <strain evidence="4">CBS 260.36</strain>
    </source>
</reference>
<evidence type="ECO:0000313" key="4">
    <source>
        <dbReference type="EMBL" id="KAF2157993.1"/>
    </source>
</evidence>
<organism evidence="4 5">
    <name type="scientific">Myriangium duriaei CBS 260.36</name>
    <dbReference type="NCBI Taxonomy" id="1168546"/>
    <lineage>
        <taxon>Eukaryota</taxon>
        <taxon>Fungi</taxon>
        <taxon>Dikarya</taxon>
        <taxon>Ascomycota</taxon>
        <taxon>Pezizomycotina</taxon>
        <taxon>Dothideomycetes</taxon>
        <taxon>Dothideomycetidae</taxon>
        <taxon>Myriangiales</taxon>
        <taxon>Myriangiaceae</taxon>
        <taxon>Myriangium</taxon>
    </lineage>
</organism>
<dbReference type="CDD" id="cd10747">
    <property type="entry name" value="DnaJ_C"/>
    <property type="match status" value="1"/>
</dbReference>
<protein>
    <submittedName>
        <fullName evidence="4">HSP40/DnaJ peptide-binding protein</fullName>
    </submittedName>
</protein>
<dbReference type="PANTHER" id="PTHR24078">
    <property type="entry name" value="DNAJ HOMOLOG SUBFAMILY C MEMBER"/>
    <property type="match status" value="1"/>
</dbReference>
<dbReference type="Gene3D" id="2.60.260.20">
    <property type="entry name" value="Urease metallochaperone UreE, N-terminal domain"/>
    <property type="match status" value="2"/>
</dbReference>
<evidence type="ECO:0000259" key="3">
    <source>
        <dbReference type="Pfam" id="PF01556"/>
    </source>
</evidence>
<dbReference type="GO" id="GO:0051087">
    <property type="term" value="F:protein-folding chaperone binding"/>
    <property type="evidence" value="ECO:0007669"/>
    <property type="project" value="TreeGrafter"/>
</dbReference>
<dbReference type="InterPro" id="IPR008971">
    <property type="entry name" value="HSP40/DnaJ_pept-bd"/>
</dbReference>
<proteinExistence type="predicted"/>
<dbReference type="EMBL" id="ML996081">
    <property type="protein sequence ID" value="KAF2157993.1"/>
    <property type="molecule type" value="Genomic_DNA"/>
</dbReference>
<dbReference type="GO" id="GO:0005829">
    <property type="term" value="C:cytosol"/>
    <property type="evidence" value="ECO:0007669"/>
    <property type="project" value="TreeGrafter"/>
</dbReference>
<feature type="domain" description="Chaperone DnaJ C-terminal" evidence="3">
    <location>
        <begin position="44"/>
        <end position="201"/>
    </location>
</feature>
<feature type="region of interest" description="Disordered" evidence="2">
    <location>
        <begin position="1"/>
        <end position="41"/>
    </location>
</feature>
<dbReference type="SUPFAM" id="SSF49493">
    <property type="entry name" value="HSP40/DnaJ peptide-binding domain"/>
    <property type="match status" value="2"/>
</dbReference>
<dbReference type="GO" id="GO:0051082">
    <property type="term" value="F:unfolded protein binding"/>
    <property type="evidence" value="ECO:0007669"/>
    <property type="project" value="InterPro"/>
</dbReference>
<evidence type="ECO:0000256" key="2">
    <source>
        <dbReference type="SAM" id="MobiDB-lite"/>
    </source>
</evidence>
<dbReference type="Proteomes" id="UP000799439">
    <property type="component" value="Unassembled WGS sequence"/>
</dbReference>
<evidence type="ECO:0000256" key="1">
    <source>
        <dbReference type="ARBA" id="ARBA00023186"/>
    </source>
</evidence>
<dbReference type="AlphaFoldDB" id="A0A9P4MM74"/>
<name>A0A9P4MM74_9PEZI</name>
<dbReference type="InterPro" id="IPR002939">
    <property type="entry name" value="DnaJ_C"/>
</dbReference>
<dbReference type="OrthoDB" id="550424at2759"/>
<dbReference type="PANTHER" id="PTHR24078:SF553">
    <property type="entry name" value="DNAJ HOMOLOG SUBFAMILY B MEMBER 5"/>
    <property type="match status" value="1"/>
</dbReference>
<dbReference type="FunFam" id="2.60.260.20:FF:000013">
    <property type="entry name" value="DnaJ subfamily B member 11"/>
    <property type="match status" value="1"/>
</dbReference>
<accession>A0A9P4MM74</accession>
<dbReference type="Pfam" id="PF01556">
    <property type="entry name" value="DnaJ_C"/>
    <property type="match status" value="1"/>
</dbReference>
<gene>
    <name evidence="4" type="ORF">K461DRAFT_274236</name>
</gene>